<evidence type="ECO:0000313" key="2">
    <source>
        <dbReference type="EMBL" id="BBN10772.1"/>
    </source>
</evidence>
<feature type="domain" description="NB-ARC" evidence="1">
    <location>
        <begin position="25"/>
        <end position="153"/>
    </location>
</feature>
<dbReference type="Proteomes" id="UP000077202">
    <property type="component" value="Unassembled WGS sequence"/>
</dbReference>
<reference evidence="5" key="3">
    <citation type="journal article" date="2020" name="Curr. Biol.">
        <title>Chromatin organization in early land plants reveals an ancestral association between H3K27me3, transposons, and constitutive heterochromatin.</title>
        <authorList>
            <person name="Montgomery S.A."/>
            <person name="Tanizawa Y."/>
            <person name="Galik B."/>
            <person name="Wang N."/>
            <person name="Ito T."/>
            <person name="Mochizuki T."/>
            <person name="Akimcheva S."/>
            <person name="Bowman J.L."/>
            <person name="Cognat V."/>
            <person name="Marechal-Drouard L."/>
            <person name="Ekker H."/>
            <person name="Hong S.F."/>
            <person name="Kohchi T."/>
            <person name="Lin S.S."/>
            <person name="Liu L.D."/>
            <person name="Nakamura Y."/>
            <person name="Valeeva L.R."/>
            <person name="Shakirov E.V."/>
            <person name="Shippen D.E."/>
            <person name="Wei W.L."/>
            <person name="Yagura M."/>
            <person name="Yamaoka S."/>
            <person name="Yamato K.T."/>
            <person name="Liu C."/>
            <person name="Berger F."/>
        </authorList>
    </citation>
    <scope>NUCLEOTIDE SEQUENCE [LARGE SCALE GENOMIC DNA]</scope>
    <source>
        <strain evidence="5">Tak-1</strain>
    </source>
</reference>
<dbReference type="SUPFAM" id="SSF52540">
    <property type="entry name" value="P-loop containing nucleoside triphosphate hydrolases"/>
    <property type="match status" value="1"/>
</dbReference>
<sequence length="802" mass="91974">MSFRDDLQTVPKIAMNIRSVLVKTVQELLVRLPLVGLHGMGGVGKTTLAKLLFNVLCAEFEYTCFVPGFMLKGDYKEMEGRVYSSMHRYGKMVTQRRQELEPGDLKGNRLLLVLDNMENEHHVELLKEIVLMNACANSRYIVTSRSLEVLDSCIAIFGRRDVNAFFQRDVDACVFDVGFLNHDNSNQLFRSHAFPYPDEPSPSMTEWIDKIVEKCEGLPLTLEVMGSYLKRDPREKVWSEKRWSQTLEALDAAENIVNFNERLWAKLQVSYNSLSPEEQEIFLDAATFFNNSHWMLFEAKACWRVLYGFEDVRWKTLVDLCIVYNVDETDRILMHEQMRSLGMKLASAWGHNRICRTWTKKNVPSTSSMKLASAWRFHRLFNWTKENEPSTSFSPGMEIEEVIALQLEDSMALNSRAIGQMKKLRYLESEKMLMLDEVFGNLSKKVVLLRVHGEVNSLHNLVDRGRECLAVLVLEAPVRCLPTTFSELQNLEIMKFFGCLFEGLPETFGQLPRLRLLTLSNCSRLRSLPEAFGRLSRLEKLIMVELHNFRRLPEGFGNLPQLQRLVLCGLSKIRSLPESFVRLSCLEDLIMMSLDNLQRLPEGFGNLSQLNVLVIEDAPYISELPESFSRLTRLQNLHLNYMPGLQALPDTFGELSQLSHLSMLRCNIKQKLPHSFGQLPMLTLVDIRGCSSLVFSEFCAVCPRIPKLRYLLSSIGGSHGTFSYCPKVAHHDDQSVSISELRSIFGLDPDVPLEDDEIRELEKKYLAGEFTPTFRFPGELRGYFDYTLAEVDFGQMLRDIGI</sequence>
<dbReference type="SUPFAM" id="SSF52058">
    <property type="entry name" value="L domain-like"/>
    <property type="match status" value="1"/>
</dbReference>
<reference evidence="3 4" key="1">
    <citation type="submission" date="2016-03" db="EMBL/GenBank/DDBJ databases">
        <title>Mechanisms controlling the formation of the plant cell surface in tip-growing cells are functionally conserved among land plants.</title>
        <authorList>
            <person name="Honkanen S."/>
            <person name="Jones V.A."/>
            <person name="Morieri G."/>
            <person name="Champion C."/>
            <person name="Hetherington A.J."/>
            <person name="Kelly S."/>
            <person name="Saint-Marcoux D."/>
            <person name="Proust H."/>
            <person name="Prescott H."/>
            <person name="Dolan L."/>
        </authorList>
    </citation>
    <scope>NUCLEOTIDE SEQUENCE [LARGE SCALE GENOMIC DNA]</scope>
    <source>
        <strain evidence="4">cv. Tak-1 and cv. Tak-2</strain>
        <tissue evidence="3">Whole gametophyte</tissue>
    </source>
</reference>
<dbReference type="Proteomes" id="UP001162541">
    <property type="component" value="Chromosome 5"/>
</dbReference>
<dbReference type="InterPro" id="IPR002182">
    <property type="entry name" value="NB-ARC"/>
</dbReference>
<evidence type="ECO:0000313" key="4">
    <source>
        <dbReference type="Proteomes" id="UP000077202"/>
    </source>
</evidence>
<dbReference type="PANTHER" id="PTHR36766">
    <property type="entry name" value="PLANT BROAD-SPECTRUM MILDEW RESISTANCE PROTEIN RPW8"/>
    <property type="match status" value="1"/>
</dbReference>
<dbReference type="EMBL" id="LVLJ01000978">
    <property type="protein sequence ID" value="OAE31783.1"/>
    <property type="molecule type" value="Genomic_DNA"/>
</dbReference>
<reference evidence="2" key="2">
    <citation type="journal article" date="2019" name="Curr. Biol.">
        <title>Chromatin organization in early land plants reveals an ancestral association between H3K27me3, transposons, and constitutive heterochromatin.</title>
        <authorList>
            <person name="Montgomery S.A."/>
            <person name="Tanizawa Y."/>
            <person name="Galik B."/>
            <person name="Wang N."/>
            <person name="Ito T."/>
            <person name="Mochizuki T."/>
            <person name="Akimcheva S."/>
            <person name="Bowman J."/>
            <person name="Cognat V."/>
            <person name="Drouard L."/>
            <person name="Ekker H."/>
            <person name="Houng S."/>
            <person name="Kohchi T."/>
            <person name="Lin S."/>
            <person name="Liu L.D."/>
            <person name="Nakamura Y."/>
            <person name="Valeeva L.R."/>
            <person name="Shakirov E.V."/>
            <person name="Shippen D.E."/>
            <person name="Wei W."/>
            <person name="Yagura M."/>
            <person name="Yamaoka S."/>
            <person name="Yamato K.T."/>
            <person name="Liu C."/>
            <person name="Berger F."/>
        </authorList>
    </citation>
    <scope>NUCLEOTIDE SEQUENCE [LARGE SCALE GENOMIC DNA]</scope>
    <source>
        <strain evidence="2">Tak-1</strain>
    </source>
</reference>
<protein>
    <recommendedName>
        <fullName evidence="1">NB-ARC domain-containing protein</fullName>
    </recommendedName>
</protein>
<dbReference type="AlphaFoldDB" id="A0A176WGP4"/>
<dbReference type="Gene3D" id="3.80.10.10">
    <property type="entry name" value="Ribonuclease Inhibitor"/>
    <property type="match status" value="2"/>
</dbReference>
<dbReference type="EMBL" id="AP019870">
    <property type="protein sequence ID" value="BBN10772.1"/>
    <property type="molecule type" value="Genomic_DNA"/>
</dbReference>
<dbReference type="InterPro" id="IPR027417">
    <property type="entry name" value="P-loop_NTPase"/>
</dbReference>
<dbReference type="Gene3D" id="1.10.8.430">
    <property type="entry name" value="Helical domain of apoptotic protease-activating factors"/>
    <property type="match status" value="1"/>
</dbReference>
<dbReference type="InterPro" id="IPR042197">
    <property type="entry name" value="Apaf_helical"/>
</dbReference>
<dbReference type="Pfam" id="PF00931">
    <property type="entry name" value="NB-ARC"/>
    <property type="match status" value="1"/>
</dbReference>
<name>A0A176WGP4_MARPO</name>
<accession>A0A176WGP4</accession>
<gene>
    <name evidence="3" type="ORF">AXG93_110s1010</name>
    <name evidence="2" type="ORF">Mp_5g06300</name>
</gene>
<dbReference type="GO" id="GO:0043531">
    <property type="term" value="F:ADP binding"/>
    <property type="evidence" value="ECO:0007669"/>
    <property type="project" value="InterPro"/>
</dbReference>
<proteinExistence type="predicted"/>
<keyword evidence="4" id="KW-1185">Reference proteome</keyword>
<dbReference type="Gene3D" id="3.40.50.300">
    <property type="entry name" value="P-loop containing nucleotide triphosphate hydrolases"/>
    <property type="match status" value="1"/>
</dbReference>
<evidence type="ECO:0000259" key="1">
    <source>
        <dbReference type="Pfam" id="PF00931"/>
    </source>
</evidence>
<dbReference type="InterPro" id="IPR032675">
    <property type="entry name" value="LRR_dom_sf"/>
</dbReference>
<evidence type="ECO:0000313" key="3">
    <source>
        <dbReference type="EMBL" id="OAE31783.1"/>
    </source>
</evidence>
<dbReference type="PRINTS" id="PR00364">
    <property type="entry name" value="DISEASERSIST"/>
</dbReference>
<dbReference type="PANTHER" id="PTHR36766:SF69">
    <property type="entry name" value="DISEASE RESISTANCE PROTEIN RGA2-LIKE"/>
    <property type="match status" value="1"/>
</dbReference>
<evidence type="ECO:0000313" key="5">
    <source>
        <dbReference type="Proteomes" id="UP001162541"/>
    </source>
</evidence>
<organism evidence="3 4">
    <name type="scientific">Marchantia polymorpha subsp. ruderalis</name>
    <dbReference type="NCBI Taxonomy" id="1480154"/>
    <lineage>
        <taxon>Eukaryota</taxon>
        <taxon>Viridiplantae</taxon>
        <taxon>Streptophyta</taxon>
        <taxon>Embryophyta</taxon>
        <taxon>Marchantiophyta</taxon>
        <taxon>Marchantiopsida</taxon>
        <taxon>Marchantiidae</taxon>
        <taxon>Marchantiales</taxon>
        <taxon>Marchantiaceae</taxon>
        <taxon>Marchantia</taxon>
    </lineage>
</organism>